<proteinExistence type="predicted"/>
<dbReference type="Proteomes" id="UP001157418">
    <property type="component" value="Unassembled WGS sequence"/>
</dbReference>
<reference evidence="2 3" key="1">
    <citation type="submission" date="2022-01" db="EMBL/GenBank/DDBJ databases">
        <authorList>
            <person name="Xiong W."/>
            <person name="Schranz E."/>
        </authorList>
    </citation>
    <scope>NUCLEOTIDE SEQUENCE [LARGE SCALE GENOMIC DNA]</scope>
</reference>
<evidence type="ECO:0000313" key="2">
    <source>
        <dbReference type="EMBL" id="CAH1412335.1"/>
    </source>
</evidence>
<feature type="compositionally biased region" description="Low complexity" evidence="1">
    <location>
        <begin position="38"/>
        <end position="54"/>
    </location>
</feature>
<feature type="compositionally biased region" description="Low complexity" evidence="1">
    <location>
        <begin position="149"/>
        <end position="159"/>
    </location>
</feature>
<feature type="region of interest" description="Disordered" evidence="1">
    <location>
        <begin position="38"/>
        <end position="58"/>
    </location>
</feature>
<organism evidence="2 3">
    <name type="scientific">Lactuca virosa</name>
    <dbReference type="NCBI Taxonomy" id="75947"/>
    <lineage>
        <taxon>Eukaryota</taxon>
        <taxon>Viridiplantae</taxon>
        <taxon>Streptophyta</taxon>
        <taxon>Embryophyta</taxon>
        <taxon>Tracheophyta</taxon>
        <taxon>Spermatophyta</taxon>
        <taxon>Magnoliopsida</taxon>
        <taxon>eudicotyledons</taxon>
        <taxon>Gunneridae</taxon>
        <taxon>Pentapetalae</taxon>
        <taxon>asterids</taxon>
        <taxon>campanulids</taxon>
        <taxon>Asterales</taxon>
        <taxon>Asteraceae</taxon>
        <taxon>Cichorioideae</taxon>
        <taxon>Cichorieae</taxon>
        <taxon>Lactucinae</taxon>
        <taxon>Lactuca</taxon>
    </lineage>
</organism>
<evidence type="ECO:0000256" key="1">
    <source>
        <dbReference type="SAM" id="MobiDB-lite"/>
    </source>
</evidence>
<keyword evidence="3" id="KW-1185">Reference proteome</keyword>
<name>A0AAU9LRS3_9ASTR</name>
<feature type="region of interest" description="Disordered" evidence="1">
    <location>
        <begin position="144"/>
        <end position="166"/>
    </location>
</feature>
<dbReference type="EMBL" id="CAKMRJ010000001">
    <property type="protein sequence ID" value="CAH1412335.1"/>
    <property type="molecule type" value="Genomic_DNA"/>
</dbReference>
<gene>
    <name evidence="2" type="ORF">LVIROSA_LOCUS356</name>
</gene>
<comment type="caution">
    <text evidence="2">The sequence shown here is derived from an EMBL/GenBank/DDBJ whole genome shotgun (WGS) entry which is preliminary data.</text>
</comment>
<evidence type="ECO:0000313" key="3">
    <source>
        <dbReference type="Proteomes" id="UP001157418"/>
    </source>
</evidence>
<dbReference type="AlphaFoldDB" id="A0AAU9LRS3"/>
<accession>A0AAU9LRS3</accession>
<protein>
    <submittedName>
        <fullName evidence="2">Uncharacterized protein</fullName>
    </submittedName>
</protein>
<sequence>MMNLYGVGMINLYDKPICSRYDKPVWNRYDKPIWNRGAGRWRSSASSSSSGSIGSKHKKWNDWGFSDGARRIKGRGCEDRLKEIASLLSGEPFSFPAARHRQQSVRRATTSSVAVNGGSTVSICGRKGRGWWVRVVLHLPEGRRGSDGHSGSSFVISSSPVKDRGK</sequence>